<keyword evidence="2" id="KW-0489">Methyltransferase</keyword>
<organism evidence="2 3">
    <name type="scientific">Lederbergia graminis</name>
    <dbReference type="NCBI Taxonomy" id="735518"/>
    <lineage>
        <taxon>Bacteria</taxon>
        <taxon>Bacillati</taxon>
        <taxon>Bacillota</taxon>
        <taxon>Bacilli</taxon>
        <taxon>Bacillales</taxon>
        <taxon>Bacillaceae</taxon>
        <taxon>Lederbergia</taxon>
    </lineage>
</organism>
<sequence length="255" mass="29086">MSSVNEWNPDLYDDKMGYVSSFGKGVVELLQPTKGEKILDIGCGTGDLTYEISKSGANVTGMDFSKDMIEQAKKKYPGIQFLIGDAELFRTDTKYDAIFSNAALHWMKNAEKVVESINVTLRSGGRFVAEFGGRGNVQTLINGISEVLWEDYEIHAEERNPWYFPSIGEYSMLLENHGFHVIYAHHFERPTQLPDGENGIIHFLESFTGDFFQGFSPEEKHSMYAKVKHKIQPHLFKNGKWEVDYKRIRIVAIKD</sequence>
<dbReference type="Pfam" id="PF13847">
    <property type="entry name" value="Methyltransf_31"/>
    <property type="match status" value="1"/>
</dbReference>
<dbReference type="Gene3D" id="3.40.50.150">
    <property type="entry name" value="Vaccinia Virus protein VP39"/>
    <property type="match status" value="1"/>
</dbReference>
<reference evidence="3" key="1">
    <citation type="journal article" date="2019" name="Int. J. Syst. Evol. Microbiol.">
        <title>The Global Catalogue of Microorganisms (GCM) 10K type strain sequencing project: providing services to taxonomists for standard genome sequencing and annotation.</title>
        <authorList>
            <consortium name="The Broad Institute Genomics Platform"/>
            <consortium name="The Broad Institute Genome Sequencing Center for Infectious Disease"/>
            <person name="Wu L."/>
            <person name="Ma J."/>
        </authorList>
    </citation>
    <scope>NUCLEOTIDE SEQUENCE [LARGE SCALE GENOMIC DNA]</scope>
    <source>
        <strain evidence="3">CGMCC 1.12237</strain>
    </source>
</reference>
<keyword evidence="3" id="KW-1185">Reference proteome</keyword>
<dbReference type="RefSeq" id="WP_382355799.1">
    <property type="nucleotide sequence ID" value="NZ_JBHSMC010000045.1"/>
</dbReference>
<dbReference type="EMBL" id="JBHSMC010000045">
    <property type="protein sequence ID" value="MFC5467006.1"/>
    <property type="molecule type" value="Genomic_DNA"/>
</dbReference>
<dbReference type="Proteomes" id="UP001596147">
    <property type="component" value="Unassembled WGS sequence"/>
</dbReference>
<dbReference type="GO" id="GO:0008168">
    <property type="term" value="F:methyltransferase activity"/>
    <property type="evidence" value="ECO:0007669"/>
    <property type="project" value="UniProtKB-KW"/>
</dbReference>
<evidence type="ECO:0000313" key="3">
    <source>
        <dbReference type="Proteomes" id="UP001596147"/>
    </source>
</evidence>
<dbReference type="InterPro" id="IPR029063">
    <property type="entry name" value="SAM-dependent_MTases_sf"/>
</dbReference>
<dbReference type="InterPro" id="IPR025714">
    <property type="entry name" value="Methyltranfer_dom"/>
</dbReference>
<comment type="caution">
    <text evidence="2">The sequence shown here is derived from an EMBL/GenBank/DDBJ whole genome shotgun (WGS) entry which is preliminary data.</text>
</comment>
<accession>A0ABW0LNU5</accession>
<dbReference type="GO" id="GO:0032259">
    <property type="term" value="P:methylation"/>
    <property type="evidence" value="ECO:0007669"/>
    <property type="project" value="UniProtKB-KW"/>
</dbReference>
<dbReference type="PANTHER" id="PTHR43861">
    <property type="entry name" value="TRANS-ACONITATE 2-METHYLTRANSFERASE-RELATED"/>
    <property type="match status" value="1"/>
</dbReference>
<evidence type="ECO:0000259" key="1">
    <source>
        <dbReference type="Pfam" id="PF13847"/>
    </source>
</evidence>
<dbReference type="SUPFAM" id="SSF53335">
    <property type="entry name" value="S-adenosyl-L-methionine-dependent methyltransferases"/>
    <property type="match status" value="1"/>
</dbReference>
<evidence type="ECO:0000313" key="2">
    <source>
        <dbReference type="EMBL" id="MFC5467006.1"/>
    </source>
</evidence>
<feature type="domain" description="Methyltransferase" evidence="1">
    <location>
        <begin position="33"/>
        <end position="129"/>
    </location>
</feature>
<dbReference type="CDD" id="cd02440">
    <property type="entry name" value="AdoMet_MTases"/>
    <property type="match status" value="1"/>
</dbReference>
<proteinExistence type="predicted"/>
<name>A0ABW0LNU5_9BACI</name>
<keyword evidence="2" id="KW-0808">Transferase</keyword>
<dbReference type="PANTHER" id="PTHR43861:SF1">
    <property type="entry name" value="TRANS-ACONITATE 2-METHYLTRANSFERASE"/>
    <property type="match status" value="1"/>
</dbReference>
<gene>
    <name evidence="2" type="ORF">ACFPM4_19965</name>
</gene>
<protein>
    <submittedName>
        <fullName evidence="2">Class I SAM-dependent methyltransferase</fullName>
    </submittedName>
</protein>